<dbReference type="InterPro" id="IPR025943">
    <property type="entry name" value="Sigma_54_int_dom_ATP-bd_2"/>
</dbReference>
<dbReference type="Gene3D" id="1.10.8.60">
    <property type="match status" value="1"/>
</dbReference>
<dbReference type="InterPro" id="IPR002078">
    <property type="entry name" value="Sigma_54_int"/>
</dbReference>
<reference evidence="7 8" key="1">
    <citation type="submission" date="2019-06" db="EMBL/GenBank/DDBJ databases">
        <title>Whole genome shotgun sequence of Vibrio inusitatus NBRC 102082.</title>
        <authorList>
            <person name="Hosoyama A."/>
            <person name="Uohara A."/>
            <person name="Ohji S."/>
            <person name="Ichikawa N."/>
        </authorList>
    </citation>
    <scope>NUCLEOTIDE SEQUENCE [LARGE SCALE GENOMIC DNA]</scope>
    <source>
        <strain evidence="7 8">NBRC 102082</strain>
    </source>
</reference>
<evidence type="ECO:0000313" key="8">
    <source>
        <dbReference type="Proteomes" id="UP000318717"/>
    </source>
</evidence>
<evidence type="ECO:0000313" key="7">
    <source>
        <dbReference type="EMBL" id="GEA50409.1"/>
    </source>
</evidence>
<feature type="domain" description="Sigma-54 factor interaction" evidence="6">
    <location>
        <begin position="26"/>
        <end position="243"/>
    </location>
</feature>
<dbReference type="OrthoDB" id="9804019at2"/>
<dbReference type="EMBL" id="BJLF01000004">
    <property type="protein sequence ID" value="GEA50409.1"/>
    <property type="molecule type" value="Genomic_DNA"/>
</dbReference>
<evidence type="ECO:0000256" key="3">
    <source>
        <dbReference type="ARBA" id="ARBA00023015"/>
    </source>
</evidence>
<evidence type="ECO:0000256" key="4">
    <source>
        <dbReference type="ARBA" id="ARBA00023125"/>
    </source>
</evidence>
<dbReference type="FunFam" id="3.40.50.300:FF:000006">
    <property type="entry name" value="DNA-binding transcriptional regulator NtrC"/>
    <property type="match status" value="1"/>
</dbReference>
<dbReference type="SUPFAM" id="SSF52540">
    <property type="entry name" value="P-loop containing nucleoside triphosphate hydrolases"/>
    <property type="match status" value="1"/>
</dbReference>
<dbReference type="InterPro" id="IPR002197">
    <property type="entry name" value="HTH_Fis"/>
</dbReference>
<accession>A0A4Y3HTD3</accession>
<name>A0A4Y3HTD3_9VIBR</name>
<dbReference type="GO" id="GO:0006355">
    <property type="term" value="P:regulation of DNA-templated transcription"/>
    <property type="evidence" value="ECO:0007669"/>
    <property type="project" value="InterPro"/>
</dbReference>
<keyword evidence="8" id="KW-1185">Reference proteome</keyword>
<dbReference type="PROSITE" id="PS00688">
    <property type="entry name" value="SIGMA54_INTERACT_3"/>
    <property type="match status" value="1"/>
</dbReference>
<keyword evidence="1" id="KW-0547">Nucleotide-binding</keyword>
<dbReference type="SUPFAM" id="SSF46689">
    <property type="entry name" value="Homeodomain-like"/>
    <property type="match status" value="1"/>
</dbReference>
<dbReference type="CDD" id="cd00009">
    <property type="entry name" value="AAA"/>
    <property type="match status" value="1"/>
</dbReference>
<dbReference type="Proteomes" id="UP000318717">
    <property type="component" value="Unassembled WGS sequence"/>
</dbReference>
<dbReference type="PROSITE" id="PS00676">
    <property type="entry name" value="SIGMA54_INTERACT_2"/>
    <property type="match status" value="1"/>
</dbReference>
<dbReference type="InterPro" id="IPR025944">
    <property type="entry name" value="Sigma_54_int_dom_CS"/>
</dbReference>
<dbReference type="AlphaFoldDB" id="A0A4Y3HTD3"/>
<keyword evidence="2" id="KW-0067">ATP-binding</keyword>
<dbReference type="PROSITE" id="PS50045">
    <property type="entry name" value="SIGMA54_INTERACT_4"/>
    <property type="match status" value="1"/>
</dbReference>
<dbReference type="PANTHER" id="PTHR32071:SF120">
    <property type="entry name" value="TRANSCRIPTIONAL REGULATOR-RELATED"/>
    <property type="match status" value="1"/>
</dbReference>
<gene>
    <name evidence="7" type="ORF">VIN01S_12130</name>
</gene>
<dbReference type="InterPro" id="IPR027417">
    <property type="entry name" value="P-loop_NTPase"/>
</dbReference>
<keyword evidence="3" id="KW-0805">Transcription regulation</keyword>
<dbReference type="InterPro" id="IPR009057">
    <property type="entry name" value="Homeodomain-like_sf"/>
</dbReference>
<dbReference type="PRINTS" id="PR01590">
    <property type="entry name" value="HTHFIS"/>
</dbReference>
<keyword evidence="5" id="KW-0804">Transcription</keyword>
<dbReference type="PANTHER" id="PTHR32071">
    <property type="entry name" value="TRANSCRIPTIONAL REGULATORY PROTEIN"/>
    <property type="match status" value="1"/>
</dbReference>
<dbReference type="Pfam" id="PF02954">
    <property type="entry name" value="HTH_8"/>
    <property type="match status" value="1"/>
</dbReference>
<proteinExistence type="predicted"/>
<dbReference type="Gene3D" id="1.10.10.60">
    <property type="entry name" value="Homeodomain-like"/>
    <property type="match status" value="1"/>
</dbReference>
<dbReference type="GO" id="GO:0005524">
    <property type="term" value="F:ATP binding"/>
    <property type="evidence" value="ECO:0007669"/>
    <property type="project" value="UniProtKB-KW"/>
</dbReference>
<dbReference type="Pfam" id="PF00158">
    <property type="entry name" value="Sigma54_activat"/>
    <property type="match status" value="1"/>
</dbReference>
<evidence type="ECO:0000256" key="2">
    <source>
        <dbReference type="ARBA" id="ARBA00022840"/>
    </source>
</evidence>
<dbReference type="InterPro" id="IPR003593">
    <property type="entry name" value="AAA+_ATPase"/>
</dbReference>
<dbReference type="Pfam" id="PF25601">
    <property type="entry name" value="AAA_lid_14"/>
    <property type="match status" value="1"/>
</dbReference>
<dbReference type="SMART" id="SM00382">
    <property type="entry name" value="AAA"/>
    <property type="match status" value="1"/>
</dbReference>
<dbReference type="GO" id="GO:0043565">
    <property type="term" value="F:sequence-specific DNA binding"/>
    <property type="evidence" value="ECO:0007669"/>
    <property type="project" value="InterPro"/>
</dbReference>
<protein>
    <recommendedName>
        <fullName evidence="6">Sigma-54 factor interaction domain-containing protein</fullName>
    </recommendedName>
</protein>
<dbReference type="InterPro" id="IPR058031">
    <property type="entry name" value="AAA_lid_NorR"/>
</dbReference>
<keyword evidence="4" id="KW-0238">DNA-binding</keyword>
<organism evidence="7 8">
    <name type="scientific">Vibrio inusitatus NBRC 102082</name>
    <dbReference type="NCBI Taxonomy" id="1219070"/>
    <lineage>
        <taxon>Bacteria</taxon>
        <taxon>Pseudomonadati</taxon>
        <taxon>Pseudomonadota</taxon>
        <taxon>Gammaproteobacteria</taxon>
        <taxon>Vibrionales</taxon>
        <taxon>Vibrionaceae</taxon>
        <taxon>Vibrio</taxon>
    </lineage>
</organism>
<comment type="caution">
    <text evidence="7">The sequence shown here is derived from an EMBL/GenBank/DDBJ whole genome shotgun (WGS) entry which is preliminary data.</text>
</comment>
<evidence type="ECO:0000259" key="6">
    <source>
        <dbReference type="PROSITE" id="PS50045"/>
    </source>
</evidence>
<dbReference type="Gene3D" id="3.40.50.300">
    <property type="entry name" value="P-loop containing nucleotide triphosphate hydrolases"/>
    <property type="match status" value="1"/>
</dbReference>
<sequence>MHHKINLECISQCCNTVESGGTLSAQVHHHLKKLAGVNDVVLFTGETGTGKSVCAKMLHYLSKRPLDNFVAVNCGALATSLVQSQLFGHEKGAFTGACQRHKGYIESAQNGSLFLDEIGDMPLGLQINLLDFLDTGEFYRVGGDKPIHINTHIIAATNSNLEQAVDNGNFREDLYHRLHIFSIELPPLRSRINEIDTLASHFLHQIDPRDHYELSSAAKRAIHQYHWPGNLRELINKLKRACVYAEGKQITPYDLELADISDNLDQTIPMYHADLRKQRDLSERNTLMAAIAKNKDNRSAAARDLNISRNTFYRLLSKYQLK</sequence>
<dbReference type="RefSeq" id="WP_141344798.1">
    <property type="nucleotide sequence ID" value="NZ_BJLF01000004.1"/>
</dbReference>
<evidence type="ECO:0000256" key="5">
    <source>
        <dbReference type="ARBA" id="ARBA00023163"/>
    </source>
</evidence>
<evidence type="ECO:0000256" key="1">
    <source>
        <dbReference type="ARBA" id="ARBA00022741"/>
    </source>
</evidence>